<proteinExistence type="predicted"/>
<gene>
    <name evidence="1" type="ORF">VTL71DRAFT_9345</name>
</gene>
<protein>
    <submittedName>
        <fullName evidence="1">Uncharacterized protein</fullName>
    </submittedName>
</protein>
<accession>A0ABR4BSS9</accession>
<evidence type="ECO:0000313" key="1">
    <source>
        <dbReference type="EMBL" id="KAL2060704.1"/>
    </source>
</evidence>
<organism evidence="1 2">
    <name type="scientific">Oculimacula yallundae</name>
    <dbReference type="NCBI Taxonomy" id="86028"/>
    <lineage>
        <taxon>Eukaryota</taxon>
        <taxon>Fungi</taxon>
        <taxon>Dikarya</taxon>
        <taxon>Ascomycota</taxon>
        <taxon>Pezizomycotina</taxon>
        <taxon>Leotiomycetes</taxon>
        <taxon>Helotiales</taxon>
        <taxon>Ploettnerulaceae</taxon>
        <taxon>Oculimacula</taxon>
    </lineage>
</organism>
<dbReference type="EMBL" id="JAZHXI010000021">
    <property type="protein sequence ID" value="KAL2060704.1"/>
    <property type="molecule type" value="Genomic_DNA"/>
</dbReference>
<keyword evidence="2" id="KW-1185">Reference proteome</keyword>
<sequence length="83" mass="9071">MLILHIILGSSKTFGESFSSSSRGLDKLKAYFPSLDASFVASVGLFTIKGNQHGVQQPQWFRSPLSARLLRLSATLQMSGELL</sequence>
<evidence type="ECO:0000313" key="2">
    <source>
        <dbReference type="Proteomes" id="UP001595075"/>
    </source>
</evidence>
<reference evidence="1 2" key="1">
    <citation type="journal article" date="2024" name="Commun. Biol.">
        <title>Comparative genomic analysis of thermophilic fungi reveals convergent evolutionary adaptations and gene losses.</title>
        <authorList>
            <person name="Steindorff A.S."/>
            <person name="Aguilar-Pontes M.V."/>
            <person name="Robinson A.J."/>
            <person name="Andreopoulos B."/>
            <person name="LaButti K."/>
            <person name="Kuo A."/>
            <person name="Mondo S."/>
            <person name="Riley R."/>
            <person name="Otillar R."/>
            <person name="Haridas S."/>
            <person name="Lipzen A."/>
            <person name="Grimwood J."/>
            <person name="Schmutz J."/>
            <person name="Clum A."/>
            <person name="Reid I.D."/>
            <person name="Moisan M.C."/>
            <person name="Butler G."/>
            <person name="Nguyen T.T.M."/>
            <person name="Dewar K."/>
            <person name="Conant G."/>
            <person name="Drula E."/>
            <person name="Henrissat B."/>
            <person name="Hansel C."/>
            <person name="Singer S."/>
            <person name="Hutchinson M.I."/>
            <person name="de Vries R.P."/>
            <person name="Natvig D.O."/>
            <person name="Powell A.J."/>
            <person name="Tsang A."/>
            <person name="Grigoriev I.V."/>
        </authorList>
    </citation>
    <scope>NUCLEOTIDE SEQUENCE [LARGE SCALE GENOMIC DNA]</scope>
    <source>
        <strain evidence="1 2">CBS 494.80</strain>
    </source>
</reference>
<name>A0ABR4BSS9_9HELO</name>
<comment type="caution">
    <text evidence="1">The sequence shown here is derived from an EMBL/GenBank/DDBJ whole genome shotgun (WGS) entry which is preliminary data.</text>
</comment>
<dbReference type="Proteomes" id="UP001595075">
    <property type="component" value="Unassembled WGS sequence"/>
</dbReference>